<evidence type="ECO:0000256" key="4">
    <source>
        <dbReference type="ARBA" id="ARBA00022723"/>
    </source>
</evidence>
<evidence type="ECO:0000256" key="1">
    <source>
        <dbReference type="ARBA" id="ARBA00001947"/>
    </source>
</evidence>
<dbReference type="PROSITE" id="PS01306">
    <property type="entry name" value="UPF0054"/>
    <property type="match status" value="1"/>
</dbReference>
<dbReference type="Pfam" id="PF02130">
    <property type="entry name" value="YbeY"/>
    <property type="match status" value="1"/>
</dbReference>
<accession>A0A4W3JYC9</accession>
<evidence type="ECO:0000256" key="5">
    <source>
        <dbReference type="ARBA" id="ARBA00022759"/>
    </source>
</evidence>
<dbReference type="GeneTree" id="ENSGT00950000183170"/>
<dbReference type="NCBIfam" id="TIGR00043">
    <property type="entry name" value="rRNA maturation RNase YbeY"/>
    <property type="match status" value="1"/>
</dbReference>
<keyword evidence="4" id="KW-0479">Metal-binding</keyword>
<reference evidence="9" key="3">
    <citation type="journal article" date="2014" name="Nature">
        <title>Elephant shark genome provides unique insights into gnathostome evolution.</title>
        <authorList>
            <consortium name="International Elephant Shark Genome Sequencing Consortium"/>
            <person name="Venkatesh B."/>
            <person name="Lee A.P."/>
            <person name="Ravi V."/>
            <person name="Maurya A.K."/>
            <person name="Lian M.M."/>
            <person name="Swann J.B."/>
            <person name="Ohta Y."/>
            <person name="Flajnik M.F."/>
            <person name="Sutoh Y."/>
            <person name="Kasahara M."/>
            <person name="Hoon S."/>
            <person name="Gangu V."/>
            <person name="Roy S.W."/>
            <person name="Irimia M."/>
            <person name="Korzh V."/>
            <person name="Kondrychyn I."/>
            <person name="Lim Z.W."/>
            <person name="Tay B.H."/>
            <person name="Tohari S."/>
            <person name="Kong K.W."/>
            <person name="Ho S."/>
            <person name="Lorente-Galdos B."/>
            <person name="Quilez J."/>
            <person name="Marques-Bonet T."/>
            <person name="Raney B.J."/>
            <person name="Ingham P.W."/>
            <person name="Tay A."/>
            <person name="Hillier L.W."/>
            <person name="Minx P."/>
            <person name="Boehm T."/>
            <person name="Wilson R.K."/>
            <person name="Brenner S."/>
            <person name="Warren W.C."/>
        </authorList>
    </citation>
    <scope>NUCLEOTIDE SEQUENCE [LARGE SCALE GENOMIC DNA]</scope>
</reference>
<keyword evidence="7" id="KW-0862">Zinc</keyword>
<dbReference type="SUPFAM" id="SSF55486">
    <property type="entry name" value="Metalloproteases ('zincins'), catalytic domain"/>
    <property type="match status" value="1"/>
</dbReference>
<dbReference type="GO" id="GO:0004222">
    <property type="term" value="F:metalloendopeptidase activity"/>
    <property type="evidence" value="ECO:0007669"/>
    <property type="project" value="InterPro"/>
</dbReference>
<dbReference type="InterPro" id="IPR020549">
    <property type="entry name" value="YbeY_CS"/>
</dbReference>
<dbReference type="AlphaFoldDB" id="A0A4W3JYC9"/>
<evidence type="ECO:0000313" key="8">
    <source>
        <dbReference type="Ensembl" id="ENSCMIP00000036780.1"/>
    </source>
</evidence>
<evidence type="ECO:0000313" key="9">
    <source>
        <dbReference type="Proteomes" id="UP000314986"/>
    </source>
</evidence>
<dbReference type="GO" id="GO:0004519">
    <property type="term" value="F:endonuclease activity"/>
    <property type="evidence" value="ECO:0007669"/>
    <property type="project" value="UniProtKB-KW"/>
</dbReference>
<comment type="cofactor">
    <cofactor evidence="1">
        <name>Zn(2+)</name>
        <dbReference type="ChEBI" id="CHEBI:29105"/>
    </cofactor>
</comment>
<reference evidence="8" key="5">
    <citation type="submission" date="2025-09" db="UniProtKB">
        <authorList>
            <consortium name="Ensembl"/>
        </authorList>
    </citation>
    <scope>IDENTIFICATION</scope>
</reference>
<dbReference type="InterPro" id="IPR002036">
    <property type="entry name" value="YbeY"/>
</dbReference>
<dbReference type="HAMAP" id="MF_00009">
    <property type="entry name" value="Endoribonucl_YbeY"/>
    <property type="match status" value="1"/>
</dbReference>
<dbReference type="Ensembl" id="ENSCMIT00000037321.1">
    <property type="protein sequence ID" value="ENSCMIP00000036780.1"/>
    <property type="gene ID" value="ENSCMIG00000015526.1"/>
</dbReference>
<sequence length="235" mass="26621">MSLLIRAGRVPVCLRRARLRREVDGVRRLLGLQRFDLGLVCADNKRIQALNLRYRGHGAPTDILAFPFYPELRAGEMPQPQHPDEWNLGDIFLGVEYIHRQSQEDGLDLHNLLTVTVVHGICHLLGYRHDSLAEHEQVRPCMPPGKGRGLHCYSDRMTSAEGLPGHFNSCSASVRYSSLSCSNSLVIILWIGQPSKCFFIEFFPHLWPYHRYHAFAASGNMGLACGYFQSVYLVC</sequence>
<dbReference type="GO" id="GO:0046872">
    <property type="term" value="F:metal ion binding"/>
    <property type="evidence" value="ECO:0007669"/>
    <property type="project" value="UniProtKB-KW"/>
</dbReference>
<reference evidence="9" key="1">
    <citation type="journal article" date="2006" name="Science">
        <title>Ancient noncoding elements conserved in the human genome.</title>
        <authorList>
            <person name="Venkatesh B."/>
            <person name="Kirkness E.F."/>
            <person name="Loh Y.H."/>
            <person name="Halpern A.L."/>
            <person name="Lee A.P."/>
            <person name="Johnson J."/>
            <person name="Dandona N."/>
            <person name="Viswanathan L.D."/>
            <person name="Tay A."/>
            <person name="Venter J.C."/>
            <person name="Strausberg R.L."/>
            <person name="Brenner S."/>
        </authorList>
    </citation>
    <scope>NUCLEOTIDE SEQUENCE [LARGE SCALE GENOMIC DNA]</scope>
</reference>
<name>A0A4W3JYC9_CALMI</name>
<gene>
    <name evidence="8" type="primary">ybey</name>
</gene>
<keyword evidence="9" id="KW-1185">Reference proteome</keyword>
<dbReference type="PANTHER" id="PTHR46986:SF1">
    <property type="entry name" value="ENDORIBONUCLEASE YBEY, CHLOROPLASTIC"/>
    <property type="match status" value="1"/>
</dbReference>
<keyword evidence="3" id="KW-0540">Nuclease</keyword>
<evidence type="ECO:0000256" key="3">
    <source>
        <dbReference type="ARBA" id="ARBA00022722"/>
    </source>
</evidence>
<comment type="similarity">
    <text evidence="2">Belongs to the endoribonuclease YbeY family.</text>
</comment>
<evidence type="ECO:0000256" key="6">
    <source>
        <dbReference type="ARBA" id="ARBA00022801"/>
    </source>
</evidence>
<keyword evidence="6" id="KW-0378">Hydrolase</keyword>
<protein>
    <submittedName>
        <fullName evidence="8">YbeY metalloendoribonuclease</fullName>
    </submittedName>
</protein>
<dbReference type="InterPro" id="IPR023091">
    <property type="entry name" value="MetalPrtase_cat_dom_sf_prd"/>
</dbReference>
<dbReference type="STRING" id="7868.ENSCMIP00000036780"/>
<evidence type="ECO:0000256" key="2">
    <source>
        <dbReference type="ARBA" id="ARBA00010875"/>
    </source>
</evidence>
<evidence type="ECO:0000256" key="7">
    <source>
        <dbReference type="ARBA" id="ARBA00022833"/>
    </source>
</evidence>
<dbReference type="InParanoid" id="A0A4W3JYC9"/>
<dbReference type="GO" id="GO:0006364">
    <property type="term" value="P:rRNA processing"/>
    <property type="evidence" value="ECO:0007669"/>
    <property type="project" value="InterPro"/>
</dbReference>
<organism evidence="8 9">
    <name type="scientific">Callorhinchus milii</name>
    <name type="common">Ghost shark</name>
    <dbReference type="NCBI Taxonomy" id="7868"/>
    <lineage>
        <taxon>Eukaryota</taxon>
        <taxon>Metazoa</taxon>
        <taxon>Chordata</taxon>
        <taxon>Craniata</taxon>
        <taxon>Vertebrata</taxon>
        <taxon>Chondrichthyes</taxon>
        <taxon>Holocephali</taxon>
        <taxon>Chimaeriformes</taxon>
        <taxon>Callorhinchidae</taxon>
        <taxon>Callorhinchus</taxon>
    </lineage>
</organism>
<dbReference type="Gene3D" id="3.40.390.30">
    <property type="entry name" value="Metalloproteases ('zincins'), catalytic domain"/>
    <property type="match status" value="1"/>
</dbReference>
<keyword evidence="5" id="KW-0255">Endonuclease</keyword>
<dbReference type="PANTHER" id="PTHR46986">
    <property type="entry name" value="ENDORIBONUCLEASE YBEY, CHLOROPLASTIC"/>
    <property type="match status" value="1"/>
</dbReference>
<reference evidence="8" key="4">
    <citation type="submission" date="2025-08" db="UniProtKB">
        <authorList>
            <consortium name="Ensembl"/>
        </authorList>
    </citation>
    <scope>IDENTIFICATION</scope>
</reference>
<dbReference type="Proteomes" id="UP000314986">
    <property type="component" value="Unassembled WGS sequence"/>
</dbReference>
<proteinExistence type="inferred from homology"/>
<reference evidence="9" key="2">
    <citation type="journal article" date="2007" name="PLoS Biol.">
        <title>Survey sequencing and comparative analysis of the elephant shark (Callorhinchus milii) genome.</title>
        <authorList>
            <person name="Venkatesh B."/>
            <person name="Kirkness E.F."/>
            <person name="Loh Y.H."/>
            <person name="Halpern A.L."/>
            <person name="Lee A.P."/>
            <person name="Johnson J."/>
            <person name="Dandona N."/>
            <person name="Viswanathan L.D."/>
            <person name="Tay A."/>
            <person name="Venter J.C."/>
            <person name="Strausberg R.L."/>
            <person name="Brenner S."/>
        </authorList>
    </citation>
    <scope>NUCLEOTIDE SEQUENCE [LARGE SCALE GENOMIC DNA]</scope>
</reference>